<keyword evidence="1" id="KW-0812">Transmembrane</keyword>
<keyword evidence="1" id="KW-1133">Transmembrane helix</keyword>
<evidence type="ECO:0000256" key="1">
    <source>
        <dbReference type="SAM" id="Phobius"/>
    </source>
</evidence>
<accession>A0ABD5ZL05</accession>
<dbReference type="InterPro" id="IPR058285">
    <property type="entry name" value="DUF7979"/>
</dbReference>
<evidence type="ECO:0000259" key="2">
    <source>
        <dbReference type="Pfam" id="PF25934"/>
    </source>
</evidence>
<reference evidence="3 4" key="1">
    <citation type="journal article" date="2019" name="Int. J. Syst. Evol. Microbiol.">
        <title>The Global Catalogue of Microorganisms (GCM) 10K type strain sequencing project: providing services to taxonomists for standard genome sequencing and annotation.</title>
        <authorList>
            <consortium name="The Broad Institute Genomics Platform"/>
            <consortium name="The Broad Institute Genome Sequencing Center for Infectious Disease"/>
            <person name="Wu L."/>
            <person name="Ma J."/>
        </authorList>
    </citation>
    <scope>NUCLEOTIDE SEQUENCE [LARGE SCALE GENOMIC DNA]</scope>
    <source>
        <strain evidence="3 4">DT85</strain>
    </source>
</reference>
<keyword evidence="1" id="KW-0472">Membrane</keyword>
<dbReference type="GeneID" id="79265505"/>
<keyword evidence="4" id="KW-1185">Reference proteome</keyword>
<feature type="domain" description="DUF7979" evidence="2">
    <location>
        <begin position="35"/>
        <end position="110"/>
    </location>
</feature>
<protein>
    <recommendedName>
        <fullName evidence="2">DUF7979 domain-containing protein</fullName>
    </recommendedName>
</protein>
<organism evidence="3 4">
    <name type="scientific">Halosegnis marinus</name>
    <dbReference type="NCBI Taxonomy" id="3034023"/>
    <lineage>
        <taxon>Archaea</taxon>
        <taxon>Methanobacteriati</taxon>
        <taxon>Methanobacteriota</taxon>
        <taxon>Stenosarchaea group</taxon>
        <taxon>Halobacteria</taxon>
        <taxon>Halobacteriales</taxon>
        <taxon>Natronomonadaceae</taxon>
        <taxon>Halosegnis</taxon>
    </lineage>
</organism>
<proteinExistence type="predicted"/>
<sequence>MEPRTRTALAALAVFLGVAALAGAALLFPHAGQQAYGHAVVPADERPTNGDAPVYDYANLSTDARTAFDRARDEADGSALVYGSANRPPEFEYGERDVYYVATDDGRYRLVTWDAGPDALTAVRLGVKAVLGLGGLLALGAGALVLARRRA</sequence>
<dbReference type="EMBL" id="JBHTAP010000001">
    <property type="protein sequence ID" value="MFC7233844.1"/>
    <property type="molecule type" value="Genomic_DNA"/>
</dbReference>
<dbReference type="RefSeq" id="WP_276234840.1">
    <property type="nucleotide sequence ID" value="NZ_CP119802.1"/>
</dbReference>
<evidence type="ECO:0000313" key="4">
    <source>
        <dbReference type="Proteomes" id="UP001596398"/>
    </source>
</evidence>
<gene>
    <name evidence="3" type="ORF">ACFQJ4_00800</name>
</gene>
<name>A0ABD5ZL05_9EURY</name>
<dbReference type="AlphaFoldDB" id="A0ABD5ZL05"/>
<evidence type="ECO:0000313" key="3">
    <source>
        <dbReference type="EMBL" id="MFC7233844.1"/>
    </source>
</evidence>
<feature type="transmembrane region" description="Helical" evidence="1">
    <location>
        <begin position="129"/>
        <end position="147"/>
    </location>
</feature>
<dbReference type="Pfam" id="PF25934">
    <property type="entry name" value="DUF7979"/>
    <property type="match status" value="1"/>
</dbReference>
<dbReference type="Proteomes" id="UP001596398">
    <property type="component" value="Unassembled WGS sequence"/>
</dbReference>
<comment type="caution">
    <text evidence="3">The sequence shown here is derived from an EMBL/GenBank/DDBJ whole genome shotgun (WGS) entry which is preliminary data.</text>
</comment>